<dbReference type="EMBL" id="BPLR01008752">
    <property type="protein sequence ID" value="GIY26971.1"/>
    <property type="molecule type" value="Genomic_DNA"/>
</dbReference>
<evidence type="ECO:0000313" key="2">
    <source>
        <dbReference type="EMBL" id="GIY26971.1"/>
    </source>
</evidence>
<evidence type="ECO:0000313" key="3">
    <source>
        <dbReference type="Proteomes" id="UP001054945"/>
    </source>
</evidence>
<keyword evidence="1" id="KW-0472">Membrane</keyword>
<name>A0AAV4S1A4_CAEEX</name>
<evidence type="ECO:0000256" key="1">
    <source>
        <dbReference type="SAM" id="Phobius"/>
    </source>
</evidence>
<protein>
    <recommendedName>
        <fullName evidence="4">Secreted protein</fullName>
    </recommendedName>
</protein>
<organism evidence="2 3">
    <name type="scientific">Caerostris extrusa</name>
    <name type="common">Bark spider</name>
    <name type="synonym">Caerostris bankana</name>
    <dbReference type="NCBI Taxonomy" id="172846"/>
    <lineage>
        <taxon>Eukaryota</taxon>
        <taxon>Metazoa</taxon>
        <taxon>Ecdysozoa</taxon>
        <taxon>Arthropoda</taxon>
        <taxon>Chelicerata</taxon>
        <taxon>Arachnida</taxon>
        <taxon>Araneae</taxon>
        <taxon>Araneomorphae</taxon>
        <taxon>Entelegynae</taxon>
        <taxon>Araneoidea</taxon>
        <taxon>Araneidae</taxon>
        <taxon>Caerostris</taxon>
    </lineage>
</organism>
<evidence type="ECO:0008006" key="4">
    <source>
        <dbReference type="Google" id="ProtNLM"/>
    </source>
</evidence>
<feature type="transmembrane region" description="Helical" evidence="1">
    <location>
        <begin position="40"/>
        <end position="61"/>
    </location>
</feature>
<keyword evidence="1" id="KW-0812">Transmembrane</keyword>
<feature type="transmembrane region" description="Helical" evidence="1">
    <location>
        <begin position="6"/>
        <end position="28"/>
    </location>
</feature>
<keyword evidence="1" id="KW-1133">Transmembrane helix</keyword>
<reference evidence="2 3" key="1">
    <citation type="submission" date="2021-06" db="EMBL/GenBank/DDBJ databases">
        <title>Caerostris extrusa draft genome.</title>
        <authorList>
            <person name="Kono N."/>
            <person name="Arakawa K."/>
        </authorList>
    </citation>
    <scope>NUCLEOTIDE SEQUENCE [LARGE SCALE GENOMIC DNA]</scope>
</reference>
<dbReference type="Proteomes" id="UP001054945">
    <property type="component" value="Unassembled WGS sequence"/>
</dbReference>
<proteinExistence type="predicted"/>
<comment type="caution">
    <text evidence="2">The sequence shown here is derived from an EMBL/GenBank/DDBJ whole genome shotgun (WGS) entry which is preliminary data.</text>
</comment>
<sequence length="128" mass="14688">MKKVVVLLDAQVLLCFCYLSPLNGNASLRWKKGVCIKSRFYTNSLFVWVFLLLQGGMGFATPRDLQELEMTAPKEIEFECTGGRGITFFFFFLAALLRRKCKNKELCGSFSWGVLRVLFRALAVKRWS</sequence>
<dbReference type="AlphaFoldDB" id="A0AAV4S1A4"/>
<gene>
    <name evidence="2" type="ORF">CEXT_493141</name>
</gene>
<accession>A0AAV4S1A4</accession>
<keyword evidence="3" id="KW-1185">Reference proteome</keyword>
<feature type="transmembrane region" description="Helical" evidence="1">
    <location>
        <begin position="81"/>
        <end position="97"/>
    </location>
</feature>